<evidence type="ECO:0000313" key="2">
    <source>
        <dbReference type="EMBL" id="ELZ37745.1"/>
    </source>
</evidence>
<gene>
    <name evidence="2" type="ORF">C471_11606</name>
</gene>
<dbReference type="RefSeq" id="WP_004049168.1">
    <property type="nucleotide sequence ID" value="NZ_AOJE01000060.1"/>
</dbReference>
<dbReference type="Proteomes" id="UP000011514">
    <property type="component" value="Unassembled WGS sequence"/>
</dbReference>
<dbReference type="EMBL" id="AOJE01000060">
    <property type="protein sequence ID" value="ELZ37745.1"/>
    <property type="molecule type" value="Genomic_DNA"/>
</dbReference>
<dbReference type="PATRIC" id="fig|1227484.4.peg.2280"/>
<evidence type="ECO:0000313" key="3">
    <source>
        <dbReference type="Proteomes" id="UP000011514"/>
    </source>
</evidence>
<protein>
    <submittedName>
        <fullName evidence="2">Uncharacterized protein</fullName>
    </submittedName>
</protein>
<dbReference type="AlphaFoldDB" id="M0DQJ1"/>
<accession>M0DQJ1</accession>
<proteinExistence type="predicted"/>
<name>M0DQJ1_9EURY</name>
<evidence type="ECO:0000256" key="1">
    <source>
        <dbReference type="SAM" id="MobiDB-lite"/>
    </source>
</evidence>
<comment type="caution">
    <text evidence="2">The sequence shown here is derived from an EMBL/GenBank/DDBJ whole genome shotgun (WGS) entry which is preliminary data.</text>
</comment>
<feature type="region of interest" description="Disordered" evidence="1">
    <location>
        <begin position="1"/>
        <end position="41"/>
    </location>
</feature>
<organism evidence="2 3">
    <name type="scientific">Halorubrum saccharovorum DSM 1137</name>
    <dbReference type="NCBI Taxonomy" id="1227484"/>
    <lineage>
        <taxon>Archaea</taxon>
        <taxon>Methanobacteriati</taxon>
        <taxon>Methanobacteriota</taxon>
        <taxon>Stenosarchaea group</taxon>
        <taxon>Halobacteria</taxon>
        <taxon>Halobacteriales</taxon>
        <taxon>Haloferacaceae</taxon>
        <taxon>Halorubrum</taxon>
    </lineage>
</organism>
<reference evidence="2 3" key="1">
    <citation type="journal article" date="2014" name="PLoS Genet.">
        <title>Phylogenetically driven sequencing of extremely halophilic archaea reveals strategies for static and dynamic osmo-response.</title>
        <authorList>
            <person name="Becker E.A."/>
            <person name="Seitzer P.M."/>
            <person name="Tritt A."/>
            <person name="Larsen D."/>
            <person name="Krusor M."/>
            <person name="Yao A.I."/>
            <person name="Wu D."/>
            <person name="Madern D."/>
            <person name="Eisen J.A."/>
            <person name="Darling A.E."/>
            <person name="Facciotti M.T."/>
        </authorList>
    </citation>
    <scope>NUCLEOTIDE SEQUENCE [LARGE SCALE GENOMIC DNA]</scope>
    <source>
        <strain evidence="2 3">DSM 1137</strain>
    </source>
</reference>
<dbReference type="eggNOG" id="arCOG11373">
    <property type="taxonomic scope" value="Archaea"/>
</dbReference>
<sequence length="41" mass="4324">MSTHSQPSVGIDHPTVVPANFEPENDSDESGDAADDGRADR</sequence>
<keyword evidence="3" id="KW-1185">Reference proteome</keyword>
<feature type="compositionally biased region" description="Acidic residues" evidence="1">
    <location>
        <begin position="23"/>
        <end position="34"/>
    </location>
</feature>